<keyword evidence="3" id="KW-0067">ATP-binding</keyword>
<keyword evidence="4" id="KW-1133">Transmembrane helix</keyword>
<dbReference type="SUPFAM" id="SSF160467">
    <property type="entry name" value="PH0987 N-terminal domain-like"/>
    <property type="match status" value="1"/>
</dbReference>
<dbReference type="InterPro" id="IPR029000">
    <property type="entry name" value="Cyclophilin-like_dom_sf"/>
</dbReference>
<keyword evidence="4" id="KW-0472">Membrane</keyword>
<organism evidence="6 7">
    <name type="scientific">Flavivirga jejuensis</name>
    <dbReference type="NCBI Taxonomy" id="870487"/>
    <lineage>
        <taxon>Bacteria</taxon>
        <taxon>Pseudomonadati</taxon>
        <taxon>Bacteroidota</taxon>
        <taxon>Flavobacteriia</taxon>
        <taxon>Flavobacteriales</taxon>
        <taxon>Flavobacteriaceae</taxon>
        <taxon>Flavivirga</taxon>
    </lineage>
</organism>
<dbReference type="Gene3D" id="2.40.100.10">
    <property type="entry name" value="Cyclophilin-like"/>
    <property type="match status" value="1"/>
</dbReference>
<feature type="transmembrane region" description="Helical" evidence="4">
    <location>
        <begin position="127"/>
        <end position="145"/>
    </location>
</feature>
<evidence type="ECO:0000313" key="7">
    <source>
        <dbReference type="Proteomes" id="UP001176806"/>
    </source>
</evidence>
<dbReference type="SMART" id="SM00796">
    <property type="entry name" value="AHS1"/>
    <property type="match status" value="1"/>
</dbReference>
<dbReference type="InterPro" id="IPR003833">
    <property type="entry name" value="CT_C_D"/>
</dbReference>
<evidence type="ECO:0000256" key="4">
    <source>
        <dbReference type="SAM" id="Phobius"/>
    </source>
</evidence>
<dbReference type="PANTHER" id="PTHR34698">
    <property type="entry name" value="5-OXOPROLINASE SUBUNIT B"/>
    <property type="match status" value="1"/>
</dbReference>
<gene>
    <name evidence="6" type="primary">pxpB</name>
    <name evidence="6" type="ORF">Q4Q40_13630</name>
</gene>
<protein>
    <submittedName>
        <fullName evidence="6">5-oxoprolinase subunit PxpB</fullName>
        <ecNumber evidence="6">3.5.2.9</ecNumber>
    </submittedName>
</protein>
<dbReference type="InterPro" id="IPR010016">
    <property type="entry name" value="PxpB"/>
</dbReference>
<proteinExistence type="predicted"/>
<sequence>MTYKLTYKPFGERSVLIEWPAVIDEHTLSDIIIFKEKIKNNDIKGVIELRSAYNSLLVVYDIVFKSLENSIDTLKQLYIQRSDDVKFTQKQWKIPVCYDATFAIDLEQMSLEKDLSKTSIITLHSKTVYTVYFIGFLPGFMYLGGLNEKLHMSRKATPRLKIEKGAVAIGGKQTGVYPSHSPGGWNIIGNSPIAFFNPNNNVPCFVNAGDKIIFKPISLKEYKDIKTLVDAGVYQLESEVLDG</sequence>
<keyword evidence="4" id="KW-0812">Transmembrane</keyword>
<evidence type="ECO:0000313" key="6">
    <source>
        <dbReference type="EMBL" id="MDO5975233.1"/>
    </source>
</evidence>
<feature type="domain" description="Carboxyltransferase" evidence="5">
    <location>
        <begin position="5"/>
        <end position="206"/>
    </location>
</feature>
<dbReference type="SUPFAM" id="SSF50891">
    <property type="entry name" value="Cyclophilin-like"/>
    <property type="match status" value="1"/>
</dbReference>
<dbReference type="Pfam" id="PF02682">
    <property type="entry name" value="CT_C_D"/>
    <property type="match status" value="1"/>
</dbReference>
<dbReference type="NCBIfam" id="TIGR00370">
    <property type="entry name" value="5-oxoprolinase subunit PxpB"/>
    <property type="match status" value="1"/>
</dbReference>
<keyword evidence="7" id="KW-1185">Reference proteome</keyword>
<comment type="caution">
    <text evidence="6">The sequence shown here is derived from an EMBL/GenBank/DDBJ whole genome shotgun (WGS) entry which is preliminary data.</text>
</comment>
<reference evidence="6" key="1">
    <citation type="submission" date="2023-07" db="EMBL/GenBank/DDBJ databases">
        <title>Two novel species in the genus Flavivirga.</title>
        <authorList>
            <person name="Kwon K."/>
        </authorList>
    </citation>
    <scope>NUCLEOTIDE SEQUENCE</scope>
    <source>
        <strain evidence="6">KACC 14158</strain>
    </source>
</reference>
<dbReference type="Gene3D" id="3.30.1360.40">
    <property type="match status" value="1"/>
</dbReference>
<dbReference type="GO" id="GO:0017168">
    <property type="term" value="F:5-oxoprolinase (ATP-hydrolyzing) activity"/>
    <property type="evidence" value="ECO:0007669"/>
    <property type="project" value="UniProtKB-EC"/>
</dbReference>
<evidence type="ECO:0000259" key="5">
    <source>
        <dbReference type="SMART" id="SM00796"/>
    </source>
</evidence>
<evidence type="ECO:0000256" key="1">
    <source>
        <dbReference type="ARBA" id="ARBA00022741"/>
    </source>
</evidence>
<evidence type="ECO:0000256" key="2">
    <source>
        <dbReference type="ARBA" id="ARBA00022801"/>
    </source>
</evidence>
<evidence type="ECO:0000256" key="3">
    <source>
        <dbReference type="ARBA" id="ARBA00022840"/>
    </source>
</evidence>
<keyword evidence="2 6" id="KW-0378">Hydrolase</keyword>
<dbReference type="RefSeq" id="WP_303302409.1">
    <property type="nucleotide sequence ID" value="NZ_BAABDA010000035.1"/>
</dbReference>
<keyword evidence="1" id="KW-0547">Nucleotide-binding</keyword>
<name>A0ABT8WQ24_9FLAO</name>
<dbReference type="EMBL" id="JAUOEL010000004">
    <property type="protein sequence ID" value="MDO5975233.1"/>
    <property type="molecule type" value="Genomic_DNA"/>
</dbReference>
<dbReference type="PANTHER" id="PTHR34698:SF2">
    <property type="entry name" value="5-OXOPROLINASE SUBUNIT B"/>
    <property type="match status" value="1"/>
</dbReference>
<accession>A0ABT8WQ24</accession>
<dbReference type="EC" id="3.5.2.9" evidence="6"/>
<dbReference type="Proteomes" id="UP001176806">
    <property type="component" value="Unassembled WGS sequence"/>
</dbReference>